<sequence length="162" mass="17319">MRELWPRMLMVFGPVQEVPNPDSRVEVDAEVTDRFGVPVARLSGDIRAEDRQAAALLADRAADWLTASGAERVVRMDASDRPAGPSGGQHQAGTCRMGDDPASSVTDSWGRVWGHPELLIADGSVHVTNGGVNPVLTIMALAYRNSTRFAQDAVADPVMSPA</sequence>
<evidence type="ECO:0000256" key="3">
    <source>
        <dbReference type="ARBA" id="ARBA00022630"/>
    </source>
</evidence>
<feature type="domain" description="Glucose-methanol-choline oxidoreductase C-terminal" evidence="7">
    <location>
        <begin position="19"/>
        <end position="142"/>
    </location>
</feature>
<keyword evidence="5" id="KW-0560">Oxidoreductase</keyword>
<dbReference type="PANTHER" id="PTHR42784:SF1">
    <property type="entry name" value="PYRANOSE 2-OXIDASE"/>
    <property type="match status" value="1"/>
</dbReference>
<organism evidence="8 9">
    <name type="scientific">Pseudolysinimonas kribbensis</name>
    <dbReference type="NCBI Taxonomy" id="433641"/>
    <lineage>
        <taxon>Bacteria</taxon>
        <taxon>Bacillati</taxon>
        <taxon>Actinomycetota</taxon>
        <taxon>Actinomycetes</taxon>
        <taxon>Micrococcales</taxon>
        <taxon>Microbacteriaceae</taxon>
        <taxon>Pseudolysinimonas</taxon>
    </lineage>
</organism>
<evidence type="ECO:0000313" key="9">
    <source>
        <dbReference type="Proteomes" id="UP001157034"/>
    </source>
</evidence>
<proteinExistence type="inferred from homology"/>
<evidence type="ECO:0000256" key="4">
    <source>
        <dbReference type="ARBA" id="ARBA00022827"/>
    </source>
</evidence>
<dbReference type="InterPro" id="IPR051473">
    <property type="entry name" value="P2Ox-like"/>
</dbReference>
<dbReference type="InterPro" id="IPR036188">
    <property type="entry name" value="FAD/NAD-bd_sf"/>
</dbReference>
<dbReference type="InterPro" id="IPR007867">
    <property type="entry name" value="GMC_OxRtase_C"/>
</dbReference>
<evidence type="ECO:0000259" key="7">
    <source>
        <dbReference type="Pfam" id="PF05199"/>
    </source>
</evidence>
<evidence type="ECO:0000313" key="8">
    <source>
        <dbReference type="EMBL" id="GMA94705.1"/>
    </source>
</evidence>
<dbReference type="Gene3D" id="3.50.50.60">
    <property type="entry name" value="FAD/NAD(P)-binding domain"/>
    <property type="match status" value="1"/>
</dbReference>
<dbReference type="Pfam" id="PF05199">
    <property type="entry name" value="GMC_oxred_C"/>
    <property type="match status" value="1"/>
</dbReference>
<reference evidence="9" key="1">
    <citation type="journal article" date="2019" name="Int. J. Syst. Evol. Microbiol.">
        <title>The Global Catalogue of Microorganisms (GCM) 10K type strain sequencing project: providing services to taxonomists for standard genome sequencing and annotation.</title>
        <authorList>
            <consortium name="The Broad Institute Genomics Platform"/>
            <consortium name="The Broad Institute Genome Sequencing Center for Infectious Disease"/>
            <person name="Wu L."/>
            <person name="Ma J."/>
        </authorList>
    </citation>
    <scope>NUCLEOTIDE SEQUENCE [LARGE SCALE GENOMIC DNA]</scope>
    <source>
        <strain evidence="9">NBRC 108894</strain>
    </source>
</reference>
<feature type="region of interest" description="Disordered" evidence="6">
    <location>
        <begin position="77"/>
        <end position="103"/>
    </location>
</feature>
<dbReference type="SUPFAM" id="SSF51905">
    <property type="entry name" value="FAD/NAD(P)-binding domain"/>
    <property type="match status" value="1"/>
</dbReference>
<dbReference type="Proteomes" id="UP001157034">
    <property type="component" value="Unassembled WGS sequence"/>
</dbReference>
<protein>
    <recommendedName>
        <fullName evidence="7">Glucose-methanol-choline oxidoreductase C-terminal domain-containing protein</fullName>
    </recommendedName>
</protein>
<evidence type="ECO:0000256" key="1">
    <source>
        <dbReference type="ARBA" id="ARBA00001974"/>
    </source>
</evidence>
<evidence type="ECO:0000256" key="2">
    <source>
        <dbReference type="ARBA" id="ARBA00010790"/>
    </source>
</evidence>
<dbReference type="RefSeq" id="WP_284253603.1">
    <property type="nucleotide sequence ID" value="NZ_BSVB01000001.1"/>
</dbReference>
<keyword evidence="4" id="KW-0274">FAD</keyword>
<accession>A0ABQ6K6T5</accession>
<comment type="caution">
    <text evidence="8">The sequence shown here is derived from an EMBL/GenBank/DDBJ whole genome shotgun (WGS) entry which is preliminary data.</text>
</comment>
<gene>
    <name evidence="8" type="ORF">GCM10025881_15290</name>
</gene>
<dbReference type="EMBL" id="BSVB01000001">
    <property type="protein sequence ID" value="GMA94705.1"/>
    <property type="molecule type" value="Genomic_DNA"/>
</dbReference>
<comment type="cofactor">
    <cofactor evidence="1">
        <name>FAD</name>
        <dbReference type="ChEBI" id="CHEBI:57692"/>
    </cofactor>
</comment>
<keyword evidence="3" id="KW-0285">Flavoprotein</keyword>
<dbReference type="PANTHER" id="PTHR42784">
    <property type="entry name" value="PYRANOSE 2-OXIDASE"/>
    <property type="match status" value="1"/>
</dbReference>
<dbReference type="SUPFAM" id="SSF54373">
    <property type="entry name" value="FAD-linked reductases, C-terminal domain"/>
    <property type="match status" value="1"/>
</dbReference>
<evidence type="ECO:0000256" key="5">
    <source>
        <dbReference type="ARBA" id="ARBA00023002"/>
    </source>
</evidence>
<evidence type="ECO:0000256" key="6">
    <source>
        <dbReference type="SAM" id="MobiDB-lite"/>
    </source>
</evidence>
<comment type="similarity">
    <text evidence="2">Belongs to the GMC oxidoreductase family.</text>
</comment>
<keyword evidence="9" id="KW-1185">Reference proteome</keyword>
<name>A0ABQ6K6T5_9MICO</name>